<feature type="compositionally biased region" description="Low complexity" evidence="6">
    <location>
        <begin position="348"/>
        <end position="381"/>
    </location>
</feature>
<evidence type="ECO:0000256" key="2">
    <source>
        <dbReference type="ARBA" id="ARBA00022598"/>
    </source>
</evidence>
<dbReference type="Pfam" id="PF10283">
    <property type="entry name" value="zf-CCHH"/>
    <property type="match status" value="1"/>
</dbReference>
<reference evidence="10" key="1">
    <citation type="journal article" date="2020" name="Fungal Divers.">
        <title>Resolving the Mortierellaceae phylogeny through synthesis of multi-gene phylogenetics and phylogenomics.</title>
        <authorList>
            <person name="Vandepol N."/>
            <person name="Liber J."/>
            <person name="Desiro A."/>
            <person name="Na H."/>
            <person name="Kennedy M."/>
            <person name="Barry K."/>
            <person name="Grigoriev I.V."/>
            <person name="Miller A.N."/>
            <person name="O'Donnell K."/>
            <person name="Stajich J.E."/>
            <person name="Bonito G."/>
        </authorList>
    </citation>
    <scope>NUCLEOTIDE SEQUENCE</scope>
    <source>
        <strain evidence="10">NRRL 2769</strain>
    </source>
</reference>
<dbReference type="CDD" id="cd08041">
    <property type="entry name" value="OBF_kDNA_ligase_like"/>
    <property type="match status" value="1"/>
</dbReference>
<dbReference type="Pfam" id="PF01068">
    <property type="entry name" value="DNA_ligase_A_M"/>
    <property type="match status" value="1"/>
</dbReference>
<gene>
    <name evidence="10" type="ORF">BGZ80_010523</name>
</gene>
<name>A0A9P6MUR3_9FUNG</name>
<evidence type="ECO:0000313" key="11">
    <source>
        <dbReference type="Proteomes" id="UP000703661"/>
    </source>
</evidence>
<dbReference type="GO" id="GO:0006310">
    <property type="term" value="P:DNA recombination"/>
    <property type="evidence" value="ECO:0007669"/>
    <property type="project" value="InterPro"/>
</dbReference>
<evidence type="ECO:0000313" key="10">
    <source>
        <dbReference type="EMBL" id="KAG0014316.1"/>
    </source>
</evidence>
<evidence type="ECO:0000259" key="9">
    <source>
        <dbReference type="Pfam" id="PF14743"/>
    </source>
</evidence>
<accession>A0A9P6MUR3</accession>
<dbReference type="NCBIfam" id="NF006592">
    <property type="entry name" value="PRK09125.1"/>
    <property type="match status" value="1"/>
</dbReference>
<feature type="compositionally biased region" description="Basic residues" evidence="6">
    <location>
        <begin position="437"/>
        <end position="447"/>
    </location>
</feature>
<dbReference type="InterPro" id="IPR029319">
    <property type="entry name" value="DNA_ligase_OB"/>
</dbReference>
<dbReference type="SUPFAM" id="SSF56091">
    <property type="entry name" value="DNA ligase/mRNA capping enzyme, catalytic domain"/>
    <property type="match status" value="1"/>
</dbReference>
<dbReference type="InterPro" id="IPR019406">
    <property type="entry name" value="APLF_PBZ"/>
</dbReference>
<keyword evidence="11" id="KW-1185">Reference proteome</keyword>
<comment type="cofactor">
    <cofactor evidence="1">
        <name>a divalent metal cation</name>
        <dbReference type="ChEBI" id="CHEBI:60240"/>
    </cofactor>
</comment>
<keyword evidence="4" id="KW-0227">DNA damage</keyword>
<dbReference type="CDD" id="cd07896">
    <property type="entry name" value="Adenylation_kDNA_ligase_like"/>
    <property type="match status" value="1"/>
</dbReference>
<keyword evidence="3" id="KW-0235">DNA replication</keyword>
<evidence type="ECO:0000256" key="1">
    <source>
        <dbReference type="ARBA" id="ARBA00001968"/>
    </source>
</evidence>
<dbReference type="PANTHER" id="PTHR47810:SF1">
    <property type="entry name" value="DNA LIGASE B"/>
    <property type="match status" value="1"/>
</dbReference>
<protein>
    <submittedName>
        <fullName evidence="10">Uncharacterized protein</fullName>
    </submittedName>
</protein>
<dbReference type="GO" id="GO:0006281">
    <property type="term" value="P:DNA repair"/>
    <property type="evidence" value="ECO:0007669"/>
    <property type="project" value="UniProtKB-KW"/>
</dbReference>
<proteinExistence type="predicted"/>
<dbReference type="GO" id="GO:0006260">
    <property type="term" value="P:DNA replication"/>
    <property type="evidence" value="ECO:0007669"/>
    <property type="project" value="UniProtKB-KW"/>
</dbReference>
<dbReference type="GO" id="GO:0005524">
    <property type="term" value="F:ATP binding"/>
    <property type="evidence" value="ECO:0007669"/>
    <property type="project" value="InterPro"/>
</dbReference>
<evidence type="ECO:0000256" key="4">
    <source>
        <dbReference type="ARBA" id="ARBA00022763"/>
    </source>
</evidence>
<comment type="caution">
    <text evidence="10">The sequence shown here is derived from an EMBL/GenBank/DDBJ whole genome shotgun (WGS) entry which is preliminary data.</text>
</comment>
<dbReference type="Proteomes" id="UP000703661">
    <property type="component" value="Unassembled WGS sequence"/>
</dbReference>
<dbReference type="InterPro" id="IPR050326">
    <property type="entry name" value="NAD_dep_DNA_ligaseB"/>
</dbReference>
<dbReference type="OrthoDB" id="411785at2759"/>
<feature type="domain" description="DNA ligase OB-like" evidence="9">
    <location>
        <begin position="212"/>
        <end position="277"/>
    </location>
</feature>
<evidence type="ECO:0000259" key="8">
    <source>
        <dbReference type="Pfam" id="PF10283"/>
    </source>
</evidence>
<dbReference type="Gene3D" id="3.30.1490.70">
    <property type="match status" value="1"/>
</dbReference>
<evidence type="ECO:0000259" key="7">
    <source>
        <dbReference type="Pfam" id="PF01068"/>
    </source>
</evidence>
<sequence>MAHDAQQVMLAHSWTEDSGIDPTGYWMAEKLDGVRAYFDGTHFYSRAGNKFLAPPFFSKNLPKDQPLDGELWLGRGRFQQCISIVKNQKVDRADEWKELTYLVFDAPKLNMVYEKRLEYLRSIMPNFGHDSIAGASSPKSTDKIPPYSRLVPVQKCLSKAHLLRELDHVQTHGGEGIMLRAPRSRYEFKRSRTLLKVKTFFDEEAIVVAQVKGSGKNSHRMGHLEVKTPDGRCFSVGSGFTDAQRDRPPRVGAVITYKFQELSNRLNPRFPTFVGERIDIKWADYCKSYKPPTLKAATPAKVVSLLKQRSLIFQDGDDAGTGDSSAADLLGDKGNNESDQDEQGGESDAGSVYSATSSSSSGASSKGTVVSTPSSSSSPSSIPNRKRARGQSPQSKTNSTSDDDDDAGSSGSGSGSKQEPCRYGASCYRKNPDHLKKFSHPNKRTKV</sequence>
<dbReference type="InterPro" id="IPR012340">
    <property type="entry name" value="NA-bd_OB-fold"/>
</dbReference>
<dbReference type="SUPFAM" id="SSF50249">
    <property type="entry name" value="Nucleic acid-binding proteins"/>
    <property type="match status" value="1"/>
</dbReference>
<evidence type="ECO:0000256" key="5">
    <source>
        <dbReference type="ARBA" id="ARBA00023204"/>
    </source>
</evidence>
<dbReference type="PANTHER" id="PTHR47810">
    <property type="entry name" value="DNA LIGASE"/>
    <property type="match status" value="1"/>
</dbReference>
<dbReference type="Gene3D" id="3.30.470.30">
    <property type="entry name" value="DNA ligase/mRNA capping enzyme"/>
    <property type="match status" value="1"/>
</dbReference>
<feature type="region of interest" description="Disordered" evidence="6">
    <location>
        <begin position="314"/>
        <end position="447"/>
    </location>
</feature>
<keyword evidence="2" id="KW-0436">Ligase</keyword>
<evidence type="ECO:0000256" key="6">
    <source>
        <dbReference type="SAM" id="MobiDB-lite"/>
    </source>
</evidence>
<organism evidence="10 11">
    <name type="scientific">Entomortierella chlamydospora</name>
    <dbReference type="NCBI Taxonomy" id="101097"/>
    <lineage>
        <taxon>Eukaryota</taxon>
        <taxon>Fungi</taxon>
        <taxon>Fungi incertae sedis</taxon>
        <taxon>Mucoromycota</taxon>
        <taxon>Mortierellomycotina</taxon>
        <taxon>Mortierellomycetes</taxon>
        <taxon>Mortierellales</taxon>
        <taxon>Mortierellaceae</taxon>
        <taxon>Entomortierella</taxon>
    </lineage>
</organism>
<feature type="domain" description="PBZ-type" evidence="8">
    <location>
        <begin position="419"/>
        <end position="443"/>
    </location>
</feature>
<dbReference type="GO" id="GO:0003910">
    <property type="term" value="F:DNA ligase (ATP) activity"/>
    <property type="evidence" value="ECO:0007669"/>
    <property type="project" value="InterPro"/>
</dbReference>
<dbReference type="Gene3D" id="2.40.50.140">
    <property type="entry name" value="Nucleic acid-binding proteins"/>
    <property type="match status" value="1"/>
</dbReference>
<dbReference type="Pfam" id="PF14743">
    <property type="entry name" value="DNA_ligase_OB_2"/>
    <property type="match status" value="1"/>
</dbReference>
<dbReference type="AlphaFoldDB" id="A0A9P6MUR3"/>
<dbReference type="InterPro" id="IPR012310">
    <property type="entry name" value="DNA_ligase_ATP-dep_cent"/>
</dbReference>
<evidence type="ECO:0000256" key="3">
    <source>
        <dbReference type="ARBA" id="ARBA00022705"/>
    </source>
</evidence>
<feature type="domain" description="ATP-dependent DNA ligase family profile" evidence="7">
    <location>
        <begin position="22"/>
        <end position="198"/>
    </location>
</feature>
<dbReference type="PROSITE" id="PS00333">
    <property type="entry name" value="DNA_LIGASE_A2"/>
    <property type="match status" value="1"/>
</dbReference>
<keyword evidence="5" id="KW-0234">DNA repair</keyword>
<dbReference type="EMBL" id="JAAAID010000740">
    <property type="protein sequence ID" value="KAG0014316.1"/>
    <property type="molecule type" value="Genomic_DNA"/>
</dbReference>
<dbReference type="InterPro" id="IPR016059">
    <property type="entry name" value="DNA_ligase_ATP-dep_CS"/>
</dbReference>